<feature type="domain" description="DUF2272" evidence="1">
    <location>
        <begin position="129"/>
        <end position="275"/>
    </location>
</feature>
<protein>
    <recommendedName>
        <fullName evidence="1">DUF2272 domain-containing protein</fullName>
    </recommendedName>
</protein>
<gene>
    <name evidence="2" type="ORF">GAK35_01824</name>
</gene>
<dbReference type="Proteomes" id="UP000462435">
    <property type="component" value="Unassembled WGS sequence"/>
</dbReference>
<comment type="caution">
    <text evidence="2">The sequence shown here is derived from an EMBL/GenBank/DDBJ whole genome shotgun (WGS) entry which is preliminary data.</text>
</comment>
<proteinExistence type="predicted"/>
<dbReference type="AlphaFoldDB" id="A0A7V8JUS6"/>
<evidence type="ECO:0000313" key="2">
    <source>
        <dbReference type="EMBL" id="KAF1044316.1"/>
    </source>
</evidence>
<dbReference type="EMBL" id="WNDX01000045">
    <property type="protein sequence ID" value="KAF1044316.1"/>
    <property type="molecule type" value="Genomic_DNA"/>
</dbReference>
<evidence type="ECO:0000313" key="3">
    <source>
        <dbReference type="Proteomes" id="UP000462435"/>
    </source>
</evidence>
<reference evidence="3" key="1">
    <citation type="journal article" date="2020" name="MBio">
        <title>Horizontal gene transfer to a defensive symbiont with a reduced genome amongst a multipartite beetle microbiome.</title>
        <authorList>
            <person name="Waterworth S.C."/>
            <person name="Florez L.V."/>
            <person name="Rees E.R."/>
            <person name="Hertweck C."/>
            <person name="Kaltenpoth M."/>
            <person name="Kwan J.C."/>
        </authorList>
    </citation>
    <scope>NUCLEOTIDE SEQUENCE [LARGE SCALE GENOMIC DNA]</scope>
</reference>
<evidence type="ECO:0000259" key="1">
    <source>
        <dbReference type="Pfam" id="PF10030"/>
    </source>
</evidence>
<dbReference type="Pfam" id="PF10030">
    <property type="entry name" value="DUF2272"/>
    <property type="match status" value="1"/>
</dbReference>
<accession>A0A7V8JUS6</accession>
<organism evidence="2 3">
    <name type="scientific">Herbaspirillum frisingense</name>
    <dbReference type="NCBI Taxonomy" id="92645"/>
    <lineage>
        <taxon>Bacteria</taxon>
        <taxon>Pseudomonadati</taxon>
        <taxon>Pseudomonadota</taxon>
        <taxon>Betaproteobacteria</taxon>
        <taxon>Burkholderiales</taxon>
        <taxon>Oxalobacteraceae</taxon>
        <taxon>Herbaspirillum</taxon>
    </lineage>
</organism>
<dbReference type="InterPro" id="IPR019262">
    <property type="entry name" value="DUF2272"/>
</dbReference>
<name>A0A7V8JUS6_9BURK</name>
<sequence length="284" mass="30463">MNACRPAAGAENNKMPLVQSFPLPSRNRAAVLCAALLLAGCASSPMPQWREPADPGYAPVRPVQAARTMTAVPAVAISTAPPTRAALIAAAKAEWDFFGNQQIDMRHDLFSAPRLGLLEDEGEAVQRVGEYWHAVGKNLTGADCQQAWSAAFISWLMVSSNVAPQDFAPNETHFNYLSFLRERESRPSPQFVLRPAATEPIAPGDLICAPRGNNAATTLDEIRPGLAGHCDIVVEVHADEGWAGAIGGNVFNSVSESLIPVDEQGRAVQIAQRPWLAVVKNLLP</sequence>